<sequence length="363" mass="40925">MFWTNHKTKSALSLVKEGSPVITETTKDDFIWLCKENGSETQSLYYKLNNGYFLFVQYAWARVSISTTFQTNFFLYRPNKPGIFETINQSTMDIGKDKLSVSGECLKIHWGSDMKEITFAYNNNKKDPEQKISLIATFKTSSKGYKIGEGKNHIAGGTALHAFLPAGSVESTLVCGNGETISDNGIGMFIRATSQHILPYNIGTDWSLSIATNNPSQNEFVFSFMHYKTPEKYGGVVISQGALIRRNLPAIYFYNNTVEYLELTKGLNKFYEIPKMLKITCHGITDDGKKASLIFITKNTTMFAEIDVLGQLNKIIKSFVQALVTRPYIFEFYEDGASLELQIEGQNNQTLPCSSFHELTMMK</sequence>
<feature type="domain" description="Svf1-like C-terminal" evidence="5">
    <location>
        <begin position="217"/>
        <end position="361"/>
    </location>
</feature>
<dbReference type="InterPro" id="IPR033394">
    <property type="entry name" value="Svf1-like_C"/>
</dbReference>
<evidence type="ECO:0000259" key="5">
    <source>
        <dbReference type="Pfam" id="PF17187"/>
    </source>
</evidence>
<dbReference type="GO" id="GO:0006979">
    <property type="term" value="P:response to oxidative stress"/>
    <property type="evidence" value="ECO:0007669"/>
    <property type="project" value="InterPro"/>
</dbReference>
<dbReference type="PANTHER" id="PTHR47107:SF1">
    <property type="entry name" value="CERAMIDE-BINDING PROTEIN SVF1-RELATED"/>
    <property type="match status" value="1"/>
</dbReference>
<evidence type="ECO:0000256" key="3">
    <source>
        <dbReference type="ARBA" id="ARBA00022490"/>
    </source>
</evidence>
<accession>A0A1R0H7I5</accession>
<comment type="caution">
    <text evidence="6">The sequence shown here is derived from an EMBL/GenBank/DDBJ whole genome shotgun (WGS) entry which is preliminary data.</text>
</comment>
<proteinExistence type="inferred from homology"/>
<reference evidence="6 7" key="1">
    <citation type="journal article" date="2016" name="Mol. Biol. Evol.">
        <title>Genome-Wide Survey of Gut Fungi (Harpellales) Reveals the First Horizontally Transferred Ubiquitin Gene from a Mosquito Host.</title>
        <authorList>
            <person name="Wang Y."/>
            <person name="White M.M."/>
            <person name="Kvist S."/>
            <person name="Moncalvo J.M."/>
        </authorList>
    </citation>
    <scope>NUCLEOTIDE SEQUENCE [LARGE SCALE GENOMIC DNA]</scope>
    <source>
        <strain evidence="6 7">ALG-7-W6</strain>
    </source>
</reference>
<evidence type="ECO:0000256" key="2">
    <source>
        <dbReference type="ARBA" id="ARBA00009069"/>
    </source>
</evidence>
<dbReference type="OrthoDB" id="2590239at2759"/>
<dbReference type="Pfam" id="PF17187">
    <property type="entry name" value="Svf1_C"/>
    <property type="match status" value="1"/>
</dbReference>
<evidence type="ECO:0000313" key="7">
    <source>
        <dbReference type="Proteomes" id="UP000187455"/>
    </source>
</evidence>
<evidence type="ECO:0000256" key="1">
    <source>
        <dbReference type="ARBA" id="ARBA00004496"/>
    </source>
</evidence>
<evidence type="ECO:0000313" key="6">
    <source>
        <dbReference type="EMBL" id="OLY85099.1"/>
    </source>
</evidence>
<organism evidence="6 7">
    <name type="scientific">Smittium mucronatum</name>
    <dbReference type="NCBI Taxonomy" id="133383"/>
    <lineage>
        <taxon>Eukaryota</taxon>
        <taxon>Fungi</taxon>
        <taxon>Fungi incertae sedis</taxon>
        <taxon>Zoopagomycota</taxon>
        <taxon>Kickxellomycotina</taxon>
        <taxon>Harpellomycetes</taxon>
        <taxon>Harpellales</taxon>
        <taxon>Legeriomycetaceae</taxon>
        <taxon>Smittium</taxon>
    </lineage>
</organism>
<feature type="domain" description="Svf1-like N-terminal" evidence="4">
    <location>
        <begin position="40"/>
        <end position="192"/>
    </location>
</feature>
<dbReference type="InterPro" id="IPR051385">
    <property type="entry name" value="Ceramide-binding_SVF1"/>
</dbReference>
<evidence type="ECO:0000259" key="4">
    <source>
        <dbReference type="Pfam" id="PF08622"/>
    </source>
</evidence>
<dbReference type="EMBL" id="LSSL01000233">
    <property type="protein sequence ID" value="OLY85099.1"/>
    <property type="molecule type" value="Genomic_DNA"/>
</dbReference>
<name>A0A1R0H7I5_9FUNG</name>
<dbReference type="Proteomes" id="UP000187455">
    <property type="component" value="Unassembled WGS sequence"/>
</dbReference>
<comment type="similarity">
    <text evidence="2">Belongs to the SVF1 family.</text>
</comment>
<dbReference type="Pfam" id="PF08622">
    <property type="entry name" value="Svf1"/>
    <property type="match status" value="1"/>
</dbReference>
<comment type="subcellular location">
    <subcellularLocation>
        <location evidence="1">Cytoplasm</location>
    </subcellularLocation>
</comment>
<dbReference type="AlphaFoldDB" id="A0A1R0H7I5"/>
<dbReference type="GO" id="GO:0005737">
    <property type="term" value="C:cytoplasm"/>
    <property type="evidence" value="ECO:0007669"/>
    <property type="project" value="UniProtKB-SubCell"/>
</dbReference>
<dbReference type="PANTHER" id="PTHR47107">
    <property type="entry name" value="SVF1-LIKE PROTEIN YDR222W-RELATED"/>
    <property type="match status" value="1"/>
</dbReference>
<keyword evidence="7" id="KW-1185">Reference proteome</keyword>
<dbReference type="InterPro" id="IPR013931">
    <property type="entry name" value="Svf1-like_N"/>
</dbReference>
<protein>
    <submittedName>
        <fullName evidence="6">Survival factor 1</fullName>
    </submittedName>
</protein>
<gene>
    <name evidence="6" type="ORF">AYI68_g716</name>
</gene>
<keyword evidence="3" id="KW-0963">Cytoplasm</keyword>